<dbReference type="InterPro" id="IPR013422">
    <property type="entry name" value="CRISPR-assoc_prot_Cas5_N"/>
</dbReference>
<accession>A0ABZ3H6M3</accession>
<dbReference type="EMBL" id="CP087714">
    <property type="protein sequence ID" value="XAT64294.1"/>
    <property type="molecule type" value="Genomic_DNA"/>
</dbReference>
<keyword evidence="1" id="KW-0051">Antiviral defense</keyword>
<reference evidence="2 3" key="1">
    <citation type="submission" date="2021-11" db="EMBL/GenBank/DDBJ databases">
        <title>Whole genome of Geoglobus acetivorans.</title>
        <authorList>
            <person name="Liu D."/>
        </authorList>
    </citation>
    <scope>NUCLEOTIDE SEQUENCE [LARGE SCALE GENOMIC DNA]</scope>
    <source>
        <strain evidence="2 3">SBH6</strain>
    </source>
</reference>
<organism evidence="2 3">
    <name type="scientific">Geoglobus acetivorans</name>
    <dbReference type="NCBI Taxonomy" id="565033"/>
    <lineage>
        <taxon>Archaea</taxon>
        <taxon>Methanobacteriati</taxon>
        <taxon>Methanobacteriota</taxon>
        <taxon>Archaeoglobi</taxon>
        <taxon>Archaeoglobales</taxon>
        <taxon>Archaeoglobaceae</taxon>
        <taxon>Geoglobus</taxon>
    </lineage>
</organism>
<evidence type="ECO:0000256" key="1">
    <source>
        <dbReference type="ARBA" id="ARBA00023118"/>
    </source>
</evidence>
<sequence>MSEKTLYIEIFQPFAQYRNPFTFYYAQSYPLPPKSTLIGMLQNATNDFYGHKFGIENWWSLKTSIHGGFETVFWNYQQMIKGEIAIGDVGLINKHDRNPLGKTWHPLYHSAITAQRTPVYQQELFNGHIHVFLRGNKEILEKIESSLNVPNKVLYLGRSEDVVFVKKAEFVDGVENTAKKSLWLTYPTYIRKEIRHENGERKEFPMKNQKYPVYSIPVCVLFLNDGTPVKNKAEITKKTERKVSFDTVVYTGFDYVVKLSESITYEEFQINGKKFRIISEFGWL</sequence>
<keyword evidence="3" id="KW-1185">Reference proteome</keyword>
<gene>
    <name evidence="2" type="primary">cas5</name>
    <name evidence="2" type="ORF">LPQ35_02710</name>
</gene>
<dbReference type="GeneID" id="90448561"/>
<evidence type="ECO:0000313" key="2">
    <source>
        <dbReference type="EMBL" id="XAT64294.1"/>
    </source>
</evidence>
<dbReference type="Pfam" id="PF09704">
    <property type="entry name" value="Cas_Cas5d"/>
    <property type="match status" value="1"/>
</dbReference>
<dbReference type="Proteomes" id="UP001492541">
    <property type="component" value="Chromosome"/>
</dbReference>
<dbReference type="Gene3D" id="3.30.70.2660">
    <property type="match status" value="1"/>
</dbReference>
<proteinExistence type="predicted"/>
<evidence type="ECO:0000313" key="3">
    <source>
        <dbReference type="Proteomes" id="UP001492541"/>
    </source>
</evidence>
<dbReference type="InterPro" id="IPR021124">
    <property type="entry name" value="CRISPR-assoc_prot_Cas5"/>
</dbReference>
<protein>
    <submittedName>
        <fullName evidence="2">CRISPR-associated protein Cas5</fullName>
    </submittedName>
</protein>
<dbReference type="RefSeq" id="WP_193806128.1">
    <property type="nucleotide sequence ID" value="NZ_CP087714.1"/>
</dbReference>
<name>A0ABZ3H6M3_GEOAI</name>
<dbReference type="NCBIfam" id="TIGR02593">
    <property type="entry name" value="CRISPR_cas5"/>
    <property type="match status" value="1"/>
</dbReference>